<name>A0A1J7JCE0_9PEZI</name>
<dbReference type="InParanoid" id="A0A1J7JCE0"/>
<organism evidence="2 3">
    <name type="scientific">Coniochaeta ligniaria NRRL 30616</name>
    <dbReference type="NCBI Taxonomy" id="1408157"/>
    <lineage>
        <taxon>Eukaryota</taxon>
        <taxon>Fungi</taxon>
        <taxon>Dikarya</taxon>
        <taxon>Ascomycota</taxon>
        <taxon>Pezizomycotina</taxon>
        <taxon>Sordariomycetes</taxon>
        <taxon>Sordariomycetidae</taxon>
        <taxon>Coniochaetales</taxon>
        <taxon>Coniochaetaceae</taxon>
        <taxon>Coniochaeta</taxon>
    </lineage>
</organism>
<feature type="region of interest" description="Disordered" evidence="1">
    <location>
        <begin position="1"/>
        <end position="40"/>
    </location>
</feature>
<dbReference type="Proteomes" id="UP000182658">
    <property type="component" value="Unassembled WGS sequence"/>
</dbReference>
<dbReference type="EMBL" id="KV875099">
    <property type="protein sequence ID" value="OIW27416.1"/>
    <property type="molecule type" value="Genomic_DNA"/>
</dbReference>
<gene>
    <name evidence="2" type="ORF">CONLIGDRAFT_715906</name>
</gene>
<protein>
    <submittedName>
        <fullName evidence="2">Uncharacterized protein</fullName>
    </submittedName>
</protein>
<dbReference type="OrthoDB" id="4900256at2759"/>
<keyword evidence="3" id="KW-1185">Reference proteome</keyword>
<evidence type="ECO:0000313" key="2">
    <source>
        <dbReference type="EMBL" id="OIW27416.1"/>
    </source>
</evidence>
<evidence type="ECO:0000256" key="1">
    <source>
        <dbReference type="SAM" id="MobiDB-lite"/>
    </source>
</evidence>
<sequence>MAQSNSRRLSMDHRVSFDRRNSFERPPISPATDVRPQPSVLAEEPIPRMKSIAPCIFVPLETDITKPRDPPRNRVEKLERLIASAGAHRQGVLENIAFMAEHERRSILQYGRQQEAMAGIPQGPGPSLPPDEIDWIMDNMAAPAPKDRDLNIKDEADLQQLLLRNVSGMPPQAEPSNREQVARDLVLTVAQAAQNAKGYSGEVDRRIWNLSQLLEKEKKRLEDAGKRPEER</sequence>
<feature type="compositionally biased region" description="Basic and acidic residues" evidence="1">
    <location>
        <begin position="9"/>
        <end position="23"/>
    </location>
</feature>
<proteinExistence type="predicted"/>
<evidence type="ECO:0000313" key="3">
    <source>
        <dbReference type="Proteomes" id="UP000182658"/>
    </source>
</evidence>
<dbReference type="STRING" id="1408157.A0A1J7JCE0"/>
<dbReference type="AlphaFoldDB" id="A0A1J7JCE0"/>
<accession>A0A1J7JCE0</accession>
<reference evidence="2 3" key="1">
    <citation type="submission" date="2016-10" db="EMBL/GenBank/DDBJ databases">
        <title>Draft genome sequence of Coniochaeta ligniaria NRRL30616, a lignocellulolytic fungus for bioabatement of inhibitors in plant biomass hydrolysates.</title>
        <authorList>
            <consortium name="DOE Joint Genome Institute"/>
            <person name="Jimenez D.J."/>
            <person name="Hector R.E."/>
            <person name="Riley R."/>
            <person name="Sun H."/>
            <person name="Grigoriev I.V."/>
            <person name="Van Elsas J.D."/>
            <person name="Nichols N.N."/>
        </authorList>
    </citation>
    <scope>NUCLEOTIDE SEQUENCE [LARGE SCALE GENOMIC DNA]</scope>
    <source>
        <strain evidence="2 3">NRRL 30616</strain>
    </source>
</reference>